<dbReference type="AlphaFoldDB" id="A0A2M4DGV3"/>
<organism evidence="1">
    <name type="scientific">Anopheles darlingi</name>
    <name type="common">Mosquito</name>
    <dbReference type="NCBI Taxonomy" id="43151"/>
    <lineage>
        <taxon>Eukaryota</taxon>
        <taxon>Metazoa</taxon>
        <taxon>Ecdysozoa</taxon>
        <taxon>Arthropoda</taxon>
        <taxon>Hexapoda</taxon>
        <taxon>Insecta</taxon>
        <taxon>Pterygota</taxon>
        <taxon>Neoptera</taxon>
        <taxon>Endopterygota</taxon>
        <taxon>Diptera</taxon>
        <taxon>Nematocera</taxon>
        <taxon>Culicoidea</taxon>
        <taxon>Culicidae</taxon>
        <taxon>Anophelinae</taxon>
        <taxon>Anopheles</taxon>
    </lineage>
</organism>
<reference evidence="1" key="1">
    <citation type="submission" date="2018-01" db="EMBL/GenBank/DDBJ databases">
        <title>An insight into the sialome of Amazonian anophelines.</title>
        <authorList>
            <person name="Ribeiro J.M."/>
            <person name="Scarpassa V."/>
            <person name="Calvo E."/>
        </authorList>
    </citation>
    <scope>NUCLEOTIDE SEQUENCE</scope>
</reference>
<accession>A0A2M4DGV3</accession>
<proteinExistence type="predicted"/>
<dbReference type="EMBL" id="GGFL01012626">
    <property type="protein sequence ID" value="MBW76804.1"/>
    <property type="molecule type" value="Transcribed_RNA"/>
</dbReference>
<protein>
    <submittedName>
        <fullName evidence="1">Putative secreted protein</fullName>
    </submittedName>
</protein>
<sequence length="85" mass="8693">MGTLVSLTCISGPLVVFFAARRLLATAELGRRFGGLPLAGPLRTGPTGTNGDAIAGGTVSVATIWEDVFPNAKLCLGPSCSARYI</sequence>
<evidence type="ECO:0000313" key="1">
    <source>
        <dbReference type="EMBL" id="MBW76804.1"/>
    </source>
</evidence>
<name>A0A2M4DGV3_ANODA</name>